<comment type="caution">
    <text evidence="6">The sequence shown here is derived from an EMBL/GenBank/DDBJ whole genome shotgun (WGS) entry which is preliminary data.</text>
</comment>
<dbReference type="InterPro" id="IPR029044">
    <property type="entry name" value="Nucleotide-diphossugar_trans"/>
</dbReference>
<feature type="transmembrane region" description="Helical" evidence="4">
    <location>
        <begin position="12"/>
        <end position="33"/>
    </location>
</feature>
<dbReference type="Gene3D" id="3.90.550.10">
    <property type="entry name" value="Spore Coat Polysaccharide Biosynthesis Protein SpsA, Chain A"/>
    <property type="match status" value="3"/>
</dbReference>
<dbReference type="VEuPathDB" id="CryptoDB:GNI_098870"/>
<dbReference type="OrthoDB" id="416652at2759"/>
<dbReference type="eggNOG" id="KOG3738">
    <property type="taxonomic scope" value="Eukaryota"/>
</dbReference>
<keyword evidence="4" id="KW-0812">Transmembrane</keyword>
<feature type="compositionally biased region" description="Low complexity" evidence="3">
    <location>
        <begin position="263"/>
        <end position="308"/>
    </location>
</feature>
<keyword evidence="4" id="KW-1133">Transmembrane helix</keyword>
<dbReference type="Pfam" id="PF02709">
    <property type="entry name" value="Glyco_transf_7C"/>
    <property type="match status" value="1"/>
</dbReference>
<evidence type="ECO:0000256" key="4">
    <source>
        <dbReference type="SAM" id="Phobius"/>
    </source>
</evidence>
<gene>
    <name evidence="6" type="ORF">GNI_098870</name>
</gene>
<dbReference type="SUPFAM" id="SSF50370">
    <property type="entry name" value="Ricin B-like lectins"/>
    <property type="match status" value="1"/>
</dbReference>
<evidence type="ECO:0000256" key="3">
    <source>
        <dbReference type="SAM" id="MobiDB-lite"/>
    </source>
</evidence>
<dbReference type="GO" id="GO:0004653">
    <property type="term" value="F:polypeptide N-acetylgalactosaminyltransferase activity"/>
    <property type="evidence" value="ECO:0007669"/>
    <property type="project" value="TreeGrafter"/>
</dbReference>
<keyword evidence="1" id="KW-0808">Transferase</keyword>
<dbReference type="PROSITE" id="PS50231">
    <property type="entry name" value="RICIN_B_LECTIN"/>
    <property type="match status" value="1"/>
</dbReference>
<dbReference type="SUPFAM" id="SSF53448">
    <property type="entry name" value="Nucleotide-diphospho-sugar transferases"/>
    <property type="match status" value="1"/>
</dbReference>
<accession>A0A023B4P0</accession>
<dbReference type="RefSeq" id="XP_011131077.1">
    <property type="nucleotide sequence ID" value="XM_011132775.1"/>
</dbReference>
<keyword evidence="4" id="KW-0472">Membrane</keyword>
<dbReference type="Proteomes" id="UP000019763">
    <property type="component" value="Unassembled WGS sequence"/>
</dbReference>
<dbReference type="GeneID" id="22913494"/>
<dbReference type="AlphaFoldDB" id="A0A023B4P0"/>
<proteinExistence type="predicted"/>
<sequence length="739" mass="83053">MLRSWCRRLVDRYLCVRMFTILGGSAAALVVTSNRRWQWWKWIVGLCPALAASVWLVVCRYATLSKPKMPMLLSSTVLLSVAIAITYNGLHGLWFCGQMIRTSGHDDILDNIEEHLTGGDPDGGDINGDSWARPFRKGSPGLVSEIIAIPGSVRVDSLGESLSREATRAEEGEPGNLSWENLRALFQDDRALIDSWEYRRDISVVIVVRDEDEYIVKTIQYLLDNTPAEVLKEVIVVDDASKLPVAVLLRNTLFKNGYSTRIGSNGQNSNGQNSNGQDSNGQDSNGQDSNGQDSNGQDSNGQDSNGQDADGPERNGPEPNSPRGTSTQRHFSGEQLRKMIKVLRFGIGEGLIRSKIVGADLALGSNILFLDGHCRVDPGWELGLLQVVERYGYKTIAVPQIYDIDRFTWEDKDTYGVKMMFDWTFEFDWYEDFSYDVPIMPGGIMLMTKKWWLESGKYDAGMLEWGGENIEQSLRTWLCGGGIKLAPGSIPNVAMPAVVDAPGSNESDSEPDVVGSIPGVPSSENIPLSRIGHIFDRPKKPNPGNSLVRNVQRNQKRAAIVWLDDYYQYMLKYHPIVNTLDEGNGLEYRQLIRQRLNCKPFQTFVNKFRSAFERLGLLEHDYHYLQNKSNRLCLTAVNNNGHGFTLAQLPCQRSDKYQMWANILGNRFLHNLGTKLCLTTIQPDGIGAGFTVYEQSPHETLLQECKWNRMLSSKYISYTHTFEPGIFERIPGIFEHSRV</sequence>
<organism evidence="6 7">
    <name type="scientific">Gregarina niphandrodes</name>
    <name type="common">Septate eugregarine</name>
    <dbReference type="NCBI Taxonomy" id="110365"/>
    <lineage>
        <taxon>Eukaryota</taxon>
        <taxon>Sar</taxon>
        <taxon>Alveolata</taxon>
        <taxon>Apicomplexa</taxon>
        <taxon>Conoidasida</taxon>
        <taxon>Gregarinasina</taxon>
        <taxon>Eugregarinorida</taxon>
        <taxon>Gregarinidae</taxon>
        <taxon>Gregarina</taxon>
    </lineage>
</organism>
<feature type="region of interest" description="Disordered" evidence="3">
    <location>
        <begin position="259"/>
        <end position="331"/>
    </location>
</feature>
<keyword evidence="7" id="KW-1185">Reference proteome</keyword>
<dbReference type="GO" id="GO:0006493">
    <property type="term" value="P:protein O-linked glycosylation"/>
    <property type="evidence" value="ECO:0007669"/>
    <property type="project" value="TreeGrafter"/>
</dbReference>
<feature type="domain" description="Galactosyltransferase C-terminal" evidence="5">
    <location>
        <begin position="433"/>
        <end position="495"/>
    </location>
</feature>
<dbReference type="InterPro" id="IPR027791">
    <property type="entry name" value="Galactosyl_T_C"/>
</dbReference>
<dbReference type="PANTHER" id="PTHR11675:SF119">
    <property type="entry name" value="POLYPEPTIDE N-ACETYLGALACTOSAMINYLTRANSFERASE 2"/>
    <property type="match status" value="1"/>
</dbReference>
<evidence type="ECO:0000313" key="6">
    <source>
        <dbReference type="EMBL" id="EZG57172.1"/>
    </source>
</evidence>
<protein>
    <submittedName>
        <fullName evidence="6">Polypeptide N-acetylgalactosaminyltransferase</fullName>
    </submittedName>
</protein>
<feature type="transmembrane region" description="Helical" evidence="4">
    <location>
        <begin position="39"/>
        <end position="59"/>
    </location>
</feature>
<evidence type="ECO:0000259" key="5">
    <source>
        <dbReference type="Pfam" id="PF02709"/>
    </source>
</evidence>
<dbReference type="GO" id="GO:0005794">
    <property type="term" value="C:Golgi apparatus"/>
    <property type="evidence" value="ECO:0007669"/>
    <property type="project" value="TreeGrafter"/>
</dbReference>
<keyword evidence="2" id="KW-1015">Disulfide bond</keyword>
<name>A0A023B4P0_GRENI</name>
<evidence type="ECO:0000313" key="7">
    <source>
        <dbReference type="Proteomes" id="UP000019763"/>
    </source>
</evidence>
<dbReference type="InterPro" id="IPR035992">
    <property type="entry name" value="Ricin_B-like_lectins"/>
</dbReference>
<feature type="transmembrane region" description="Helical" evidence="4">
    <location>
        <begin position="71"/>
        <end position="94"/>
    </location>
</feature>
<evidence type="ECO:0000256" key="2">
    <source>
        <dbReference type="ARBA" id="ARBA00023157"/>
    </source>
</evidence>
<reference evidence="6" key="1">
    <citation type="submission" date="2013-12" db="EMBL/GenBank/DDBJ databases">
        <authorList>
            <person name="Omoto C.K."/>
            <person name="Sibley D."/>
            <person name="Venepally P."/>
            <person name="Hadjithomas M."/>
            <person name="Karamycheva S."/>
            <person name="Brunk B."/>
            <person name="Roos D."/>
            <person name="Caler E."/>
            <person name="Lorenzi H."/>
        </authorList>
    </citation>
    <scope>NUCLEOTIDE SEQUENCE</scope>
</reference>
<dbReference type="EMBL" id="AFNH02000742">
    <property type="protein sequence ID" value="EZG57172.1"/>
    <property type="molecule type" value="Genomic_DNA"/>
</dbReference>
<evidence type="ECO:0000256" key="1">
    <source>
        <dbReference type="ARBA" id="ARBA00022679"/>
    </source>
</evidence>
<dbReference type="PANTHER" id="PTHR11675">
    <property type="entry name" value="N-ACETYLGALACTOSAMINYLTRANSFERASE"/>
    <property type="match status" value="1"/>
</dbReference>